<sequence>MPSWYEQFKLEPGQLRLAKIVCPRSTDRVLIIRSTEKNVVGILENIVKELREHPIVDYQRTYDPKNYNPKTVGLYGGFTEKPSKDVVMTTQTISVPKSFGSTLRGEDVKAIHRCIAVSGAYVDMGEPTERDRDVVIIKGTEKQITKAIGSLKKSLILFHNKEQREAAELEN</sequence>
<organism evidence="1 2">
    <name type="scientific">Ditylenchus dipsaci</name>
    <dbReference type="NCBI Taxonomy" id="166011"/>
    <lineage>
        <taxon>Eukaryota</taxon>
        <taxon>Metazoa</taxon>
        <taxon>Ecdysozoa</taxon>
        <taxon>Nematoda</taxon>
        <taxon>Chromadorea</taxon>
        <taxon>Rhabditida</taxon>
        <taxon>Tylenchina</taxon>
        <taxon>Tylenchomorpha</taxon>
        <taxon>Sphaerularioidea</taxon>
        <taxon>Anguinidae</taxon>
        <taxon>Anguininae</taxon>
        <taxon>Ditylenchus</taxon>
    </lineage>
</organism>
<evidence type="ECO:0000313" key="2">
    <source>
        <dbReference type="WBParaSite" id="jg10330"/>
    </source>
</evidence>
<evidence type="ECO:0000313" key="1">
    <source>
        <dbReference type="Proteomes" id="UP000887574"/>
    </source>
</evidence>
<dbReference type="SUPFAM" id="SSF54791">
    <property type="entry name" value="Eukaryotic type KH-domain (KH-domain type I)"/>
    <property type="match status" value="1"/>
</dbReference>
<accession>A0A915CMW9</accession>
<keyword evidence="1" id="KW-1185">Reference proteome</keyword>
<proteinExistence type="predicted"/>
<protein>
    <submittedName>
        <fullName evidence="2">K Homology domain-containing protein</fullName>
    </submittedName>
</protein>
<dbReference type="AlphaFoldDB" id="A0A915CMW9"/>
<name>A0A915CMW9_9BILA</name>
<reference evidence="2" key="1">
    <citation type="submission" date="2022-11" db="UniProtKB">
        <authorList>
            <consortium name="WormBaseParasite"/>
        </authorList>
    </citation>
    <scope>IDENTIFICATION</scope>
</reference>
<dbReference type="Proteomes" id="UP000887574">
    <property type="component" value="Unplaced"/>
</dbReference>
<dbReference type="GO" id="GO:0003723">
    <property type="term" value="F:RNA binding"/>
    <property type="evidence" value="ECO:0007669"/>
    <property type="project" value="InterPro"/>
</dbReference>
<dbReference type="Gene3D" id="3.30.1370.10">
    <property type="entry name" value="K Homology domain, type 1"/>
    <property type="match status" value="1"/>
</dbReference>
<dbReference type="WBParaSite" id="jg10330">
    <property type="protein sequence ID" value="jg10330"/>
    <property type="gene ID" value="jg10330"/>
</dbReference>
<dbReference type="InterPro" id="IPR036612">
    <property type="entry name" value="KH_dom_type_1_sf"/>
</dbReference>